<dbReference type="RefSeq" id="WP_245866028.1">
    <property type="nucleotide sequence ID" value="NZ_CP016353.1"/>
</dbReference>
<protein>
    <submittedName>
        <fullName evidence="1">Adenosylcobinamide amidohydrolase</fullName>
    </submittedName>
</protein>
<dbReference type="STRING" id="530584.SAMN05421630_101815"/>
<keyword evidence="2" id="KW-1185">Reference proteome</keyword>
<sequence>MTHGERRDDAGFTPSLDVVSGLPVLTWRPRQPVLVVSSAPLGGGLGLRRWLLNATVPAGYTDPAPERYAASVASRLGLDGEGTGLLTAVDVRNVRSQADNGVRVHATTGVGMPIWAASDQIGAGPVVAGTINVVARFPVRLSEAALVNAVATVAEAKAQALLDSGVDGTGTCTDATILCCPADGPAEAYGGPRSVAGSALARAVHAAVGAGLRIADPGYWGWALSGEPVRRPGAR</sequence>
<dbReference type="EMBL" id="FMZE01000001">
    <property type="protein sequence ID" value="SDC20761.1"/>
    <property type="molecule type" value="Genomic_DNA"/>
</dbReference>
<reference evidence="1 2" key="1">
    <citation type="submission" date="2016-10" db="EMBL/GenBank/DDBJ databases">
        <authorList>
            <person name="de Groot N.N."/>
        </authorList>
    </citation>
    <scope>NUCLEOTIDE SEQUENCE [LARGE SCALE GENOMIC DNA]</scope>
    <source>
        <strain evidence="1 2">CGMCC 4.5506</strain>
    </source>
</reference>
<dbReference type="GO" id="GO:0016787">
    <property type="term" value="F:hydrolase activity"/>
    <property type="evidence" value="ECO:0007669"/>
    <property type="project" value="UniProtKB-KW"/>
</dbReference>
<dbReference type="Pfam" id="PF01955">
    <property type="entry name" value="CbiZ"/>
    <property type="match status" value="1"/>
</dbReference>
<dbReference type="InterPro" id="IPR002808">
    <property type="entry name" value="AdoCbi_amidolase"/>
</dbReference>
<dbReference type="PANTHER" id="PTHR35336:SF5">
    <property type="entry name" value="ADENOSYLCOBINAMIDE AMIDOHYDROLASE"/>
    <property type="match status" value="1"/>
</dbReference>
<evidence type="ECO:0000313" key="1">
    <source>
        <dbReference type="EMBL" id="SDC20761.1"/>
    </source>
</evidence>
<keyword evidence="1" id="KW-0378">Hydrolase</keyword>
<dbReference type="Proteomes" id="UP000199494">
    <property type="component" value="Unassembled WGS sequence"/>
</dbReference>
<organism evidence="1 2">
    <name type="scientific">Prauserella marina</name>
    <dbReference type="NCBI Taxonomy" id="530584"/>
    <lineage>
        <taxon>Bacteria</taxon>
        <taxon>Bacillati</taxon>
        <taxon>Actinomycetota</taxon>
        <taxon>Actinomycetes</taxon>
        <taxon>Pseudonocardiales</taxon>
        <taxon>Pseudonocardiaceae</taxon>
        <taxon>Prauserella</taxon>
    </lineage>
</organism>
<gene>
    <name evidence="1" type="ORF">SAMN05421630_101815</name>
</gene>
<dbReference type="AlphaFoldDB" id="A0A1G6JQ31"/>
<accession>A0A1G6JQ31</accession>
<dbReference type="PANTHER" id="PTHR35336">
    <property type="entry name" value="ADENOSYLCOBINAMIDE AMIDOHYDROLASE"/>
    <property type="match status" value="1"/>
</dbReference>
<name>A0A1G6JQ31_9PSEU</name>
<proteinExistence type="predicted"/>
<evidence type="ECO:0000313" key="2">
    <source>
        <dbReference type="Proteomes" id="UP000199494"/>
    </source>
</evidence>
<dbReference type="InterPro" id="IPR052209">
    <property type="entry name" value="CbiZ"/>
</dbReference>